<dbReference type="PANTHER" id="PTHR31210">
    <property type="entry name" value="OS06G0731900 PROTEIN"/>
    <property type="match status" value="1"/>
</dbReference>
<comment type="caution">
    <text evidence="2">The sequence shown here is derived from an EMBL/GenBank/DDBJ whole genome shotgun (WGS) entry which is preliminary data.</text>
</comment>
<sequence>MLPTVESSRKALRAFVMSSKEVSVYVYISISSRGMSPQSMRQNPPSQPNSSHSSMTLENFLVSVILMSINQKVCNCNFSAAAVFFCIALFIGSTLITVNVKEKITAWLPTDSSQKFQFDLNNNTANSKPNESDPCSNQCRPSGIEALPKGMVSQTSDLERKPLWGSIEKKGNSSSLKNLLAIAVGLKQKQVVNEIVKKFLFSNFTIILFHYDGVVDEWSDLEWSDTVLHISAINQTKWWFAKRFLHPDIVALYSYIFLWDEDIGVENFHPGRYLEIVEREGLDVSQPGLDIEKSKVHYRFTERQREGDVHRRIYDLAQGLRCNENSTGFPCAGFVEMMAPVFTWAAWRCAWHMIQNDLIHAWGLDMKLGYCSQGDRTKKVGVVDSEYITHMGIPTLGGSNVRKASSDFVFRTSSYVVQFDFPKFKNRSHQDSNGSSTTNLRAAVVDRCYAELDMFNKRWQDAAQEDKCWTDPYPQA</sequence>
<feature type="transmembrane region" description="Helical" evidence="1">
    <location>
        <begin position="76"/>
        <end position="96"/>
    </location>
</feature>
<evidence type="ECO:0000313" key="3">
    <source>
        <dbReference type="Proteomes" id="UP000317650"/>
    </source>
</evidence>
<keyword evidence="3" id="KW-1185">Reference proteome</keyword>
<gene>
    <name evidence="2" type="ORF">C4D60_Mb11t24220</name>
</gene>
<dbReference type="Proteomes" id="UP000317650">
    <property type="component" value="Chromosome 11"/>
</dbReference>
<keyword evidence="1" id="KW-0472">Membrane</keyword>
<dbReference type="InterPro" id="IPR007877">
    <property type="entry name" value="DUF707"/>
</dbReference>
<dbReference type="PANTHER" id="PTHR31210:SF11">
    <property type="entry name" value="KETOGLUTARATE REDUCTASE TRANS-SPLICING-LIKE PROTEIN, PUTATIVE (DUF707)-RELATED"/>
    <property type="match status" value="1"/>
</dbReference>
<organism evidence="2 3">
    <name type="scientific">Musa balbisiana</name>
    <name type="common">Banana</name>
    <dbReference type="NCBI Taxonomy" id="52838"/>
    <lineage>
        <taxon>Eukaryota</taxon>
        <taxon>Viridiplantae</taxon>
        <taxon>Streptophyta</taxon>
        <taxon>Embryophyta</taxon>
        <taxon>Tracheophyta</taxon>
        <taxon>Spermatophyta</taxon>
        <taxon>Magnoliopsida</taxon>
        <taxon>Liliopsida</taxon>
        <taxon>Zingiberales</taxon>
        <taxon>Musaceae</taxon>
        <taxon>Musa</taxon>
    </lineage>
</organism>
<accession>A0A4S8J6G8</accession>
<proteinExistence type="predicted"/>
<dbReference type="AlphaFoldDB" id="A0A4S8J6G8"/>
<dbReference type="Pfam" id="PF05212">
    <property type="entry name" value="DUF707"/>
    <property type="match status" value="1"/>
</dbReference>
<dbReference type="EMBL" id="PYDT01000007">
    <property type="protein sequence ID" value="THU57101.1"/>
    <property type="molecule type" value="Genomic_DNA"/>
</dbReference>
<keyword evidence="1" id="KW-0812">Transmembrane</keyword>
<evidence type="ECO:0000313" key="2">
    <source>
        <dbReference type="EMBL" id="THU57101.1"/>
    </source>
</evidence>
<dbReference type="STRING" id="52838.A0A4S8J6G8"/>
<keyword evidence="1" id="KW-1133">Transmembrane helix</keyword>
<reference evidence="2 3" key="1">
    <citation type="journal article" date="2019" name="Nat. Plants">
        <title>Genome sequencing of Musa balbisiana reveals subgenome evolution and function divergence in polyploid bananas.</title>
        <authorList>
            <person name="Yao X."/>
        </authorList>
    </citation>
    <scope>NUCLEOTIDE SEQUENCE [LARGE SCALE GENOMIC DNA]</scope>
    <source>
        <strain evidence="3">cv. DH-PKW</strain>
        <tissue evidence="2">Leaves</tissue>
    </source>
</reference>
<name>A0A4S8J6G8_MUSBA</name>
<evidence type="ECO:0000256" key="1">
    <source>
        <dbReference type="SAM" id="Phobius"/>
    </source>
</evidence>
<protein>
    <submittedName>
        <fullName evidence="2">Uncharacterized protein</fullName>
    </submittedName>
</protein>